<accession>A0A6P4C9N9</accession>
<dbReference type="KEGG" id="adu:107470442"/>
<dbReference type="InterPro" id="IPR052343">
    <property type="entry name" value="Retrotransposon-Effector_Assoc"/>
</dbReference>
<sequence>MVYHIIKLDFHKAYDRVKWCFVDTVLEKMGFGSTWRAWVKECIRSASISILVNGSPSKAFKMERGLRQGDPLSPFLFVLVVDVLNRMIGEAVRNGRIFPLLVGRDDIELSHLRICR</sequence>
<evidence type="ECO:0000313" key="2">
    <source>
        <dbReference type="Proteomes" id="UP000515211"/>
    </source>
</evidence>
<feature type="domain" description="Reverse transcriptase" evidence="1">
    <location>
        <begin position="1"/>
        <end position="116"/>
    </location>
</feature>
<dbReference type="PROSITE" id="PS50878">
    <property type="entry name" value="RT_POL"/>
    <property type="match status" value="1"/>
</dbReference>
<gene>
    <name evidence="3" type="primary">LOC107470442</name>
</gene>
<proteinExistence type="predicted"/>
<keyword evidence="2" id="KW-1185">Reference proteome</keyword>
<dbReference type="InterPro" id="IPR000477">
    <property type="entry name" value="RT_dom"/>
</dbReference>
<reference evidence="2" key="1">
    <citation type="journal article" date="2016" name="Nat. Genet.">
        <title>The genome sequences of Arachis duranensis and Arachis ipaensis, the diploid ancestors of cultivated peanut.</title>
        <authorList>
            <person name="Bertioli D.J."/>
            <person name="Cannon S.B."/>
            <person name="Froenicke L."/>
            <person name="Huang G."/>
            <person name="Farmer A.D."/>
            <person name="Cannon E.K."/>
            <person name="Liu X."/>
            <person name="Gao D."/>
            <person name="Clevenger J."/>
            <person name="Dash S."/>
            <person name="Ren L."/>
            <person name="Moretzsohn M.C."/>
            <person name="Shirasawa K."/>
            <person name="Huang W."/>
            <person name="Vidigal B."/>
            <person name="Abernathy B."/>
            <person name="Chu Y."/>
            <person name="Niederhuth C.E."/>
            <person name="Umale P."/>
            <person name="Araujo A.C."/>
            <person name="Kozik A."/>
            <person name="Kim K.D."/>
            <person name="Burow M.D."/>
            <person name="Varshney R.K."/>
            <person name="Wang X."/>
            <person name="Zhang X."/>
            <person name="Barkley N."/>
            <person name="Guimaraes P.M."/>
            <person name="Isobe S."/>
            <person name="Guo B."/>
            <person name="Liao B."/>
            <person name="Stalker H.T."/>
            <person name="Schmitz R.J."/>
            <person name="Scheffler B.E."/>
            <person name="Leal-Bertioli S.C."/>
            <person name="Xun X."/>
            <person name="Jackson S.A."/>
            <person name="Michelmore R."/>
            <person name="Ozias-Akins P."/>
        </authorList>
    </citation>
    <scope>NUCLEOTIDE SEQUENCE [LARGE SCALE GENOMIC DNA]</scope>
    <source>
        <strain evidence="2">cv. V14167</strain>
    </source>
</reference>
<protein>
    <submittedName>
        <fullName evidence="3">Secreted RxLR effector protein 78-like</fullName>
    </submittedName>
</protein>
<dbReference type="SUPFAM" id="SSF56672">
    <property type="entry name" value="DNA/RNA polymerases"/>
    <property type="match status" value="1"/>
</dbReference>
<dbReference type="PANTHER" id="PTHR46890:SF48">
    <property type="entry name" value="RNA-DIRECTED DNA POLYMERASE"/>
    <property type="match status" value="1"/>
</dbReference>
<dbReference type="RefSeq" id="XP_015945329.1">
    <property type="nucleotide sequence ID" value="XM_016089843.1"/>
</dbReference>
<organism evidence="2 3">
    <name type="scientific">Arachis duranensis</name>
    <name type="common">Wild peanut</name>
    <dbReference type="NCBI Taxonomy" id="130453"/>
    <lineage>
        <taxon>Eukaryota</taxon>
        <taxon>Viridiplantae</taxon>
        <taxon>Streptophyta</taxon>
        <taxon>Embryophyta</taxon>
        <taxon>Tracheophyta</taxon>
        <taxon>Spermatophyta</taxon>
        <taxon>Magnoliopsida</taxon>
        <taxon>eudicotyledons</taxon>
        <taxon>Gunneridae</taxon>
        <taxon>Pentapetalae</taxon>
        <taxon>rosids</taxon>
        <taxon>fabids</taxon>
        <taxon>Fabales</taxon>
        <taxon>Fabaceae</taxon>
        <taxon>Papilionoideae</taxon>
        <taxon>50 kb inversion clade</taxon>
        <taxon>dalbergioids sensu lato</taxon>
        <taxon>Dalbergieae</taxon>
        <taxon>Pterocarpus clade</taxon>
        <taxon>Arachis</taxon>
    </lineage>
</organism>
<evidence type="ECO:0000313" key="3">
    <source>
        <dbReference type="RefSeq" id="XP_015945329.1"/>
    </source>
</evidence>
<dbReference type="PANTHER" id="PTHR46890">
    <property type="entry name" value="NON-LTR RETROLELEMENT REVERSE TRANSCRIPTASE-LIKE PROTEIN-RELATED"/>
    <property type="match status" value="1"/>
</dbReference>
<dbReference type="AlphaFoldDB" id="A0A6P4C9N9"/>
<dbReference type="GeneID" id="107470442"/>
<name>A0A6P4C9N9_ARADU</name>
<dbReference type="OrthoDB" id="1411964at2759"/>
<dbReference type="Proteomes" id="UP000515211">
    <property type="component" value="Chromosome 10"/>
</dbReference>
<reference evidence="3" key="2">
    <citation type="submission" date="2025-08" db="UniProtKB">
        <authorList>
            <consortium name="RefSeq"/>
        </authorList>
    </citation>
    <scope>IDENTIFICATION</scope>
    <source>
        <tissue evidence="3">Whole plant</tissue>
    </source>
</reference>
<evidence type="ECO:0000259" key="1">
    <source>
        <dbReference type="PROSITE" id="PS50878"/>
    </source>
</evidence>
<dbReference type="InterPro" id="IPR043502">
    <property type="entry name" value="DNA/RNA_pol_sf"/>
</dbReference>
<dbReference type="Pfam" id="PF00078">
    <property type="entry name" value="RVT_1"/>
    <property type="match status" value="1"/>
</dbReference>